<evidence type="ECO:0000256" key="1">
    <source>
        <dbReference type="SAM" id="SignalP"/>
    </source>
</evidence>
<dbReference type="AlphaFoldDB" id="A0AAN9KV56"/>
<dbReference type="Proteomes" id="UP001367508">
    <property type="component" value="Unassembled WGS sequence"/>
</dbReference>
<comment type="caution">
    <text evidence="2">The sequence shown here is derived from an EMBL/GenBank/DDBJ whole genome shotgun (WGS) entry which is preliminary data.</text>
</comment>
<protein>
    <recommendedName>
        <fullName evidence="4">Secreted protein</fullName>
    </recommendedName>
</protein>
<organism evidence="2 3">
    <name type="scientific">Canavalia gladiata</name>
    <name type="common">Sword bean</name>
    <name type="synonym">Dolichos gladiatus</name>
    <dbReference type="NCBI Taxonomy" id="3824"/>
    <lineage>
        <taxon>Eukaryota</taxon>
        <taxon>Viridiplantae</taxon>
        <taxon>Streptophyta</taxon>
        <taxon>Embryophyta</taxon>
        <taxon>Tracheophyta</taxon>
        <taxon>Spermatophyta</taxon>
        <taxon>Magnoliopsida</taxon>
        <taxon>eudicotyledons</taxon>
        <taxon>Gunneridae</taxon>
        <taxon>Pentapetalae</taxon>
        <taxon>rosids</taxon>
        <taxon>fabids</taxon>
        <taxon>Fabales</taxon>
        <taxon>Fabaceae</taxon>
        <taxon>Papilionoideae</taxon>
        <taxon>50 kb inversion clade</taxon>
        <taxon>NPAAA clade</taxon>
        <taxon>indigoferoid/millettioid clade</taxon>
        <taxon>Phaseoleae</taxon>
        <taxon>Canavalia</taxon>
    </lineage>
</organism>
<name>A0AAN9KV56_CANGL</name>
<evidence type="ECO:0000313" key="2">
    <source>
        <dbReference type="EMBL" id="KAK7323621.1"/>
    </source>
</evidence>
<keyword evidence="1" id="KW-0732">Signal</keyword>
<accession>A0AAN9KV56</accession>
<dbReference type="EMBL" id="JAYMYQ010000006">
    <property type="protein sequence ID" value="KAK7323621.1"/>
    <property type="molecule type" value="Genomic_DNA"/>
</dbReference>
<sequence length="105" mass="12026">MNGEVLGYVTWWLQFLLFSVFPAIHTSHSPHLHASQILGVIATSWNFSSKVPTPYSSTTKWQVIQLRGRNRPFTHPWMRLSSGPLFMFLCSFQEDVPSAFELSIV</sequence>
<feature type="chain" id="PRO_5042973736" description="Secreted protein" evidence="1">
    <location>
        <begin position="28"/>
        <end position="105"/>
    </location>
</feature>
<evidence type="ECO:0008006" key="4">
    <source>
        <dbReference type="Google" id="ProtNLM"/>
    </source>
</evidence>
<reference evidence="2 3" key="1">
    <citation type="submission" date="2024-01" db="EMBL/GenBank/DDBJ databases">
        <title>The genomes of 5 underutilized Papilionoideae crops provide insights into root nodulation and disease resistanc.</title>
        <authorList>
            <person name="Jiang F."/>
        </authorList>
    </citation>
    <scope>NUCLEOTIDE SEQUENCE [LARGE SCALE GENOMIC DNA]</scope>
    <source>
        <strain evidence="2">LVBAO_FW01</strain>
        <tissue evidence="2">Leaves</tissue>
    </source>
</reference>
<proteinExistence type="predicted"/>
<feature type="signal peptide" evidence="1">
    <location>
        <begin position="1"/>
        <end position="27"/>
    </location>
</feature>
<keyword evidence="3" id="KW-1185">Reference proteome</keyword>
<evidence type="ECO:0000313" key="3">
    <source>
        <dbReference type="Proteomes" id="UP001367508"/>
    </source>
</evidence>
<gene>
    <name evidence="2" type="ORF">VNO77_27103</name>
</gene>